<dbReference type="CDD" id="cd22160">
    <property type="entry name" value="F-box_AtFBL13-like"/>
    <property type="match status" value="1"/>
</dbReference>
<proteinExistence type="predicted"/>
<dbReference type="InterPro" id="IPR053772">
    <property type="entry name" value="At1g61320/At1g61330-like"/>
</dbReference>
<comment type="caution">
    <text evidence="2">The sequence shown here is derived from an EMBL/GenBank/DDBJ whole genome shotgun (WGS) entry which is preliminary data.</text>
</comment>
<reference evidence="2 3" key="1">
    <citation type="submission" date="2024-01" db="EMBL/GenBank/DDBJ databases">
        <title>Genome assemblies of Stephania.</title>
        <authorList>
            <person name="Yang L."/>
        </authorList>
    </citation>
    <scope>NUCLEOTIDE SEQUENCE [LARGE SCALE GENOMIC DNA]</scope>
    <source>
        <strain evidence="2">QJT</strain>
        <tissue evidence="2">Leaf</tissue>
    </source>
</reference>
<dbReference type="PANTHER" id="PTHR34145:SF28">
    <property type="entry name" value="F-BOX DOMAIN-CONTAINING PROTEIN"/>
    <property type="match status" value="1"/>
</dbReference>
<dbReference type="PROSITE" id="PS50181">
    <property type="entry name" value="FBOX"/>
    <property type="match status" value="1"/>
</dbReference>
<dbReference type="AlphaFoldDB" id="A0AAP0IK95"/>
<name>A0AAP0IK95_9MAGN</name>
<dbReference type="InterPro" id="IPR036047">
    <property type="entry name" value="F-box-like_dom_sf"/>
</dbReference>
<protein>
    <recommendedName>
        <fullName evidence="1">F-box domain-containing protein</fullName>
    </recommendedName>
</protein>
<dbReference type="InterPro" id="IPR001810">
    <property type="entry name" value="F-box_dom"/>
</dbReference>
<dbReference type="Proteomes" id="UP001417504">
    <property type="component" value="Unassembled WGS sequence"/>
</dbReference>
<dbReference type="PANTHER" id="PTHR34145">
    <property type="entry name" value="OS02G0105600 PROTEIN"/>
    <property type="match status" value="1"/>
</dbReference>
<gene>
    <name evidence="2" type="ORF">Sjap_015787</name>
</gene>
<evidence type="ECO:0000313" key="3">
    <source>
        <dbReference type="Proteomes" id="UP001417504"/>
    </source>
</evidence>
<feature type="domain" description="F-box" evidence="1">
    <location>
        <begin position="14"/>
        <end position="50"/>
    </location>
</feature>
<sequence length="510" mass="59240">MVRKITKMAMMEEDDRISQLPDHILTSMLSSLSIREAVGTSVLSSRWRDLWIRSISTIDFHPDNLLDAREYGVELVNKVGEVQRLIISFKRLLNFILSGNQFLRQLPVDHKIIKFRVNYPFRRNRNGQVLDQWIHFAISRGVEELDIDLLSQGYFDYAGDQGDNVEAYDFPCDSVVPYSSSTSSASNFVILLSLKRLRLNACIFLQRNLSNFVYFSSLEAIDLQHIDFKSGATVETLLAHCPNLEWLSFYECTRIFRMHIRHPLTTRLKYLSVKSCFDVNEIEIDGVELATFEYCGILPNFSFKEVPSLLNVYLCILFGTSVGDGTILSLPKIPKTLPQLEKLMLRCSCDIEVEELPTFRNLKHLVVIEMKVLPRNLMWIAQVLKASPLLQILELHLDSYDYQEEPKVIERPPRAPLNHLKEVVISGAHGYLSEIELAIYVLNNADILERMIIDPYWRYYLGDGKWQYEDPQHENLWTRARRDKWAKMGRQRVLDYLQQEVPPKAELVVF</sequence>
<dbReference type="InterPro" id="IPR053781">
    <property type="entry name" value="F-box_AtFBL13-like"/>
</dbReference>
<evidence type="ECO:0000259" key="1">
    <source>
        <dbReference type="PROSITE" id="PS50181"/>
    </source>
</evidence>
<accession>A0AAP0IK95</accession>
<organism evidence="2 3">
    <name type="scientific">Stephania japonica</name>
    <dbReference type="NCBI Taxonomy" id="461633"/>
    <lineage>
        <taxon>Eukaryota</taxon>
        <taxon>Viridiplantae</taxon>
        <taxon>Streptophyta</taxon>
        <taxon>Embryophyta</taxon>
        <taxon>Tracheophyta</taxon>
        <taxon>Spermatophyta</taxon>
        <taxon>Magnoliopsida</taxon>
        <taxon>Ranunculales</taxon>
        <taxon>Menispermaceae</taxon>
        <taxon>Menispermoideae</taxon>
        <taxon>Cissampelideae</taxon>
        <taxon>Stephania</taxon>
    </lineage>
</organism>
<evidence type="ECO:0000313" key="2">
    <source>
        <dbReference type="EMBL" id="KAK9116840.1"/>
    </source>
</evidence>
<keyword evidence="3" id="KW-1185">Reference proteome</keyword>
<dbReference type="InterPro" id="IPR055357">
    <property type="entry name" value="LRR_At1g61320_AtMIF1"/>
</dbReference>
<dbReference type="SUPFAM" id="SSF52047">
    <property type="entry name" value="RNI-like"/>
    <property type="match status" value="1"/>
</dbReference>
<dbReference type="Pfam" id="PF23622">
    <property type="entry name" value="LRR_At1g61320_AtMIF1"/>
    <property type="match status" value="1"/>
</dbReference>
<dbReference type="Gene3D" id="3.80.10.10">
    <property type="entry name" value="Ribonuclease Inhibitor"/>
    <property type="match status" value="2"/>
</dbReference>
<dbReference type="EMBL" id="JBBNAE010000006">
    <property type="protein sequence ID" value="KAK9116840.1"/>
    <property type="molecule type" value="Genomic_DNA"/>
</dbReference>
<dbReference type="InterPro" id="IPR032675">
    <property type="entry name" value="LRR_dom_sf"/>
</dbReference>
<dbReference type="SUPFAM" id="SSF81383">
    <property type="entry name" value="F-box domain"/>
    <property type="match status" value="1"/>
</dbReference>